<keyword evidence="9" id="KW-1185">Reference proteome</keyword>
<dbReference type="PANTHER" id="PTHR10649:SF3">
    <property type="entry name" value="ARYL HYDROCARBON RECEPTOR REPRESSOR"/>
    <property type="match status" value="1"/>
</dbReference>
<protein>
    <submittedName>
        <fullName evidence="8">Aryl hydrocarbon receptor repressor</fullName>
    </submittedName>
</protein>
<dbReference type="GO" id="GO:0046983">
    <property type="term" value="F:protein dimerization activity"/>
    <property type="evidence" value="ECO:0007669"/>
    <property type="project" value="InterPro"/>
</dbReference>
<dbReference type="GO" id="GO:0005634">
    <property type="term" value="C:nucleus"/>
    <property type="evidence" value="ECO:0007669"/>
    <property type="project" value="UniProtKB-SubCell"/>
</dbReference>
<dbReference type="SMART" id="SM00353">
    <property type="entry name" value="HLH"/>
    <property type="match status" value="1"/>
</dbReference>
<evidence type="ECO:0000313" key="8">
    <source>
        <dbReference type="Ensembl" id="ENSBGRP00000034548.1"/>
    </source>
</evidence>
<feature type="domain" description="BHLH" evidence="7">
    <location>
        <begin position="10"/>
        <end position="63"/>
    </location>
</feature>
<dbReference type="PROSITE" id="PS50888">
    <property type="entry name" value="BHLH"/>
    <property type="match status" value="1"/>
</dbReference>
<dbReference type="GeneTree" id="ENSGT00940000154486"/>
<organism evidence="8 9">
    <name type="scientific">Bos mutus grunniens</name>
    <name type="common">Wild yak</name>
    <name type="synonym">Bos grunniens</name>
    <dbReference type="NCBI Taxonomy" id="30521"/>
    <lineage>
        <taxon>Eukaryota</taxon>
        <taxon>Metazoa</taxon>
        <taxon>Chordata</taxon>
        <taxon>Craniata</taxon>
        <taxon>Vertebrata</taxon>
        <taxon>Euteleostomi</taxon>
        <taxon>Mammalia</taxon>
        <taxon>Eutheria</taxon>
        <taxon>Laurasiatheria</taxon>
        <taxon>Artiodactyla</taxon>
        <taxon>Ruminantia</taxon>
        <taxon>Pecora</taxon>
        <taxon>Bovidae</taxon>
        <taxon>Bovinae</taxon>
        <taxon>Bos</taxon>
    </lineage>
</organism>
<dbReference type="AlphaFoldDB" id="A0A8B9YG83"/>
<evidence type="ECO:0000256" key="6">
    <source>
        <dbReference type="SAM" id="MobiDB-lite"/>
    </source>
</evidence>
<dbReference type="InterPro" id="IPR036638">
    <property type="entry name" value="HLH_DNA-bd_sf"/>
</dbReference>
<dbReference type="Pfam" id="PF23171">
    <property type="entry name" value="bHLH_HIF1A"/>
    <property type="match status" value="1"/>
</dbReference>
<evidence type="ECO:0000256" key="1">
    <source>
        <dbReference type="ARBA" id="ARBA00004123"/>
    </source>
</evidence>
<evidence type="ECO:0000256" key="5">
    <source>
        <dbReference type="ARBA" id="ARBA00023242"/>
    </source>
</evidence>
<dbReference type="GO" id="GO:0004879">
    <property type="term" value="F:nuclear receptor activity"/>
    <property type="evidence" value="ECO:0007669"/>
    <property type="project" value="TreeGrafter"/>
</dbReference>
<proteinExistence type="predicted"/>
<dbReference type="CDD" id="cd11435">
    <property type="entry name" value="bHLH-PAS_AhRR"/>
    <property type="match status" value="1"/>
</dbReference>
<dbReference type="Proteomes" id="UP000694520">
    <property type="component" value="Chromosome 23"/>
</dbReference>
<gene>
    <name evidence="8" type="primary">AHRR</name>
</gene>
<reference evidence="8" key="2">
    <citation type="submission" date="2025-08" db="UniProtKB">
        <authorList>
            <consortium name="Ensembl"/>
        </authorList>
    </citation>
    <scope>IDENTIFICATION</scope>
</reference>
<evidence type="ECO:0000256" key="2">
    <source>
        <dbReference type="ARBA" id="ARBA00023015"/>
    </source>
</evidence>
<dbReference type="SUPFAM" id="SSF47459">
    <property type="entry name" value="HLH, helix-loop-helix DNA-binding domain"/>
    <property type="match status" value="1"/>
</dbReference>
<dbReference type="GO" id="GO:0034751">
    <property type="term" value="C:aryl hydrocarbon receptor complex"/>
    <property type="evidence" value="ECO:0007669"/>
    <property type="project" value="TreeGrafter"/>
</dbReference>
<keyword evidence="5" id="KW-0539">Nucleus</keyword>
<reference evidence="8" key="1">
    <citation type="submission" date="2019-05" db="EMBL/GenBank/DDBJ databases">
        <authorList>
            <person name="Zhang S."/>
            <person name="Liu J."/>
        </authorList>
    </citation>
    <scope>NUCLEOTIDE SEQUENCE [LARGE SCALE GENOMIC DNA]</scope>
</reference>
<keyword evidence="3" id="KW-0238">DNA-binding</keyword>
<name>A0A8B9YG83_BOSMU</name>
<evidence type="ECO:0000256" key="3">
    <source>
        <dbReference type="ARBA" id="ARBA00023125"/>
    </source>
</evidence>
<feature type="region of interest" description="Disordered" evidence="6">
    <location>
        <begin position="1"/>
        <end position="22"/>
    </location>
</feature>
<dbReference type="GO" id="GO:0000976">
    <property type="term" value="F:transcription cis-regulatory region binding"/>
    <property type="evidence" value="ECO:0007669"/>
    <property type="project" value="TreeGrafter"/>
</dbReference>
<reference evidence="8" key="3">
    <citation type="submission" date="2025-09" db="UniProtKB">
        <authorList>
            <consortium name="Ensembl"/>
        </authorList>
    </citation>
    <scope>IDENTIFICATION</scope>
</reference>
<dbReference type="PANTHER" id="PTHR10649">
    <property type="entry name" value="ARYL HYDROCARBON RECEPTOR"/>
    <property type="match status" value="1"/>
</dbReference>
<dbReference type="GO" id="GO:0006805">
    <property type="term" value="P:xenobiotic metabolic process"/>
    <property type="evidence" value="ECO:0007669"/>
    <property type="project" value="InterPro"/>
</dbReference>
<dbReference type="InterPro" id="IPR039092">
    <property type="entry name" value="AHRR_bHLH"/>
</dbReference>
<evidence type="ECO:0000256" key="4">
    <source>
        <dbReference type="ARBA" id="ARBA00023163"/>
    </source>
</evidence>
<dbReference type="InterPro" id="IPR039091">
    <property type="entry name" value="AHR/AHRR"/>
</dbReference>
<evidence type="ECO:0000313" key="9">
    <source>
        <dbReference type="Proteomes" id="UP000694520"/>
    </source>
</evidence>
<accession>A0A8B9YG83</accession>
<dbReference type="InterPro" id="IPR011598">
    <property type="entry name" value="bHLH_dom"/>
</dbReference>
<keyword evidence="4" id="KW-0804">Transcription</keyword>
<comment type="subcellular location">
    <subcellularLocation>
        <location evidence="1">Nucleus</location>
    </subcellularLocation>
</comment>
<dbReference type="Ensembl" id="ENSBGRT00000039944.1">
    <property type="protein sequence ID" value="ENSBGRP00000034548.1"/>
    <property type="gene ID" value="ENSBGRG00000021601.1"/>
</dbReference>
<keyword evidence="2" id="KW-0805">Transcription regulation</keyword>
<dbReference type="Gene3D" id="4.10.280.10">
    <property type="entry name" value="Helix-loop-helix DNA-binding domain"/>
    <property type="match status" value="1"/>
</dbReference>
<sequence>MWSSPHRRPAVGAEKSNPSKRHRDRLNAELDHLASLLPLPPDIISKLDKLSVLRLSVSYLRVKSFFQALQERCPRQPVAAAPSPGDRGPRGGSAGSTVLEGRLLLEVSSPPHTPGSPGCIVASVVTIHNHQGVQSLEGLVAGGLQDLWAAHTADPQAHGLQMGTSLSLLHFQLLLVNART</sequence>
<evidence type="ECO:0000259" key="7">
    <source>
        <dbReference type="PROSITE" id="PS50888"/>
    </source>
</evidence>